<keyword evidence="1" id="KW-1133">Transmembrane helix</keyword>
<feature type="transmembrane region" description="Helical" evidence="1">
    <location>
        <begin position="36"/>
        <end position="59"/>
    </location>
</feature>
<dbReference type="AlphaFoldDB" id="A0A387B4Y8"/>
<protein>
    <submittedName>
        <fullName evidence="2">Uncharacterized protein</fullName>
    </submittedName>
</protein>
<evidence type="ECO:0000313" key="3">
    <source>
        <dbReference type="Proteomes" id="UP000278886"/>
    </source>
</evidence>
<gene>
    <name evidence="2" type="ORF">D7I47_10550</name>
</gene>
<dbReference type="Proteomes" id="UP000278886">
    <property type="component" value="Chromosome"/>
</dbReference>
<organism evidence="2 3">
    <name type="scientific">Protaetiibacter intestinalis</name>
    <dbReference type="NCBI Taxonomy" id="2419774"/>
    <lineage>
        <taxon>Bacteria</taxon>
        <taxon>Bacillati</taxon>
        <taxon>Actinomycetota</taxon>
        <taxon>Actinomycetes</taxon>
        <taxon>Micrococcales</taxon>
        <taxon>Microbacteriaceae</taxon>
        <taxon>Protaetiibacter</taxon>
    </lineage>
</organism>
<reference evidence="3" key="1">
    <citation type="submission" date="2018-09" db="EMBL/GenBank/DDBJ databases">
        <title>Genome sequencing of strain 2DFWR-13.</title>
        <authorList>
            <person name="Heo J."/>
            <person name="Kim S.-J."/>
            <person name="Kwon S.-W."/>
        </authorList>
    </citation>
    <scope>NUCLEOTIDE SEQUENCE [LARGE SCALE GENOMIC DNA]</scope>
    <source>
        <strain evidence="3">2DFWR-13</strain>
    </source>
</reference>
<name>A0A387B4Y8_9MICO</name>
<sequence>MRFTCGLLASSVVTILLAVGANFGHDGRMDLSSWTWMLLPLLAYVIGIAIALLLLYAVIRVGVARGLRDHQLWMERNRPQGPNFDPNGTRRF</sequence>
<accession>A0A387B4Y8</accession>
<keyword evidence="3" id="KW-1185">Reference proteome</keyword>
<keyword evidence="1" id="KW-0472">Membrane</keyword>
<keyword evidence="1" id="KW-0812">Transmembrane</keyword>
<evidence type="ECO:0000313" key="2">
    <source>
        <dbReference type="EMBL" id="AYF98652.1"/>
    </source>
</evidence>
<dbReference type="KEGG" id="lyd:D7I47_10550"/>
<dbReference type="EMBL" id="CP032630">
    <property type="protein sequence ID" value="AYF98652.1"/>
    <property type="molecule type" value="Genomic_DNA"/>
</dbReference>
<evidence type="ECO:0000256" key="1">
    <source>
        <dbReference type="SAM" id="Phobius"/>
    </source>
</evidence>
<proteinExistence type="predicted"/>